<evidence type="ECO:0000259" key="2">
    <source>
        <dbReference type="PROSITE" id="PS50106"/>
    </source>
</evidence>
<evidence type="ECO:0000256" key="1">
    <source>
        <dbReference type="SAM" id="MobiDB-lite"/>
    </source>
</evidence>
<dbReference type="SUPFAM" id="SSF50156">
    <property type="entry name" value="PDZ domain-like"/>
    <property type="match status" value="1"/>
</dbReference>
<reference evidence="3" key="1">
    <citation type="submission" date="2023-03" db="EMBL/GenBank/DDBJ databases">
        <title>Chromosome-level genomes of two armyworms, Mythimna separata and Mythimna loreyi, provide insights into the biosynthesis and reception of sex pheromones.</title>
        <authorList>
            <person name="Zhao H."/>
        </authorList>
    </citation>
    <scope>NUCLEOTIDE SEQUENCE</scope>
    <source>
        <strain evidence="3">BeijingLab</strain>
        <tissue evidence="3">Pupa</tissue>
    </source>
</reference>
<feature type="compositionally biased region" description="Low complexity" evidence="1">
    <location>
        <begin position="222"/>
        <end position="237"/>
    </location>
</feature>
<comment type="caution">
    <text evidence="3">The sequence shown here is derived from an EMBL/GenBank/DDBJ whole genome shotgun (WGS) entry which is preliminary data.</text>
</comment>
<evidence type="ECO:0000313" key="3">
    <source>
        <dbReference type="EMBL" id="KAJ8706902.1"/>
    </source>
</evidence>
<dbReference type="AlphaFoldDB" id="A0AAD7Y971"/>
<feature type="region of interest" description="Disordered" evidence="1">
    <location>
        <begin position="208"/>
        <end position="241"/>
    </location>
</feature>
<accession>A0AAD7Y971</accession>
<keyword evidence="4" id="KW-1185">Reference proteome</keyword>
<dbReference type="SUPFAM" id="SSF57850">
    <property type="entry name" value="RING/U-box"/>
    <property type="match status" value="1"/>
</dbReference>
<dbReference type="CDD" id="cd00136">
    <property type="entry name" value="PDZ_canonical"/>
    <property type="match status" value="1"/>
</dbReference>
<dbReference type="Gene3D" id="3.30.40.10">
    <property type="entry name" value="Zinc/RING finger domain, C3HC4 (zinc finger)"/>
    <property type="match status" value="1"/>
</dbReference>
<dbReference type="InterPro" id="IPR013083">
    <property type="entry name" value="Znf_RING/FYVE/PHD"/>
</dbReference>
<protein>
    <recommendedName>
        <fullName evidence="2">PDZ domain-containing protein</fullName>
    </recommendedName>
</protein>
<feature type="compositionally biased region" description="Polar residues" evidence="1">
    <location>
        <begin position="274"/>
        <end position="284"/>
    </location>
</feature>
<gene>
    <name evidence="3" type="ORF">PYW07_012980</name>
</gene>
<sequence length="415" mass="44991">METPAEGSSNAEAEEEYTEGVRVVMLNLPEDEGEGLGFRLTRTLWDPYPWVREVTPNGRADHAGLKPGDCLLQADGKDLLGLPVGQVAGLIRGDGAGGGVSLLVWNCGVDPKDDPELLWSCGGGVRGEKSRRALAGVVRALACVVCASTATKPLTCARSHVYCEPCWIRLERCALCREALPSKNSPYARNLVAEQVFEAIAMEYELKNPKTKRPTQTTSAYTSPNRSRNTSPSPNRRGQYQHSLMNRYKKTVHFNEKYGPTYASDPNIHRSVESRPTISTNPTTNLVENSQAGNSSANCQCQCQSDVCVPKINVESVDEGSKCGGSDCSSSCQSLSLPHKLVARLRQACSLADLNNVSQCSLSRSLNNLGDHCKNCHHGSLDNLKNQCNSLCDAPVFLLPAPPVYVLACDHGKKE</sequence>
<dbReference type="InterPro" id="IPR041489">
    <property type="entry name" value="PDZ_6"/>
</dbReference>
<dbReference type="EMBL" id="JARGEI010000028">
    <property type="protein sequence ID" value="KAJ8706902.1"/>
    <property type="molecule type" value="Genomic_DNA"/>
</dbReference>
<name>A0AAD7Y971_MYTSE</name>
<dbReference type="Proteomes" id="UP001231518">
    <property type="component" value="Chromosome 30"/>
</dbReference>
<dbReference type="Pfam" id="PF17820">
    <property type="entry name" value="PDZ_6"/>
    <property type="match status" value="1"/>
</dbReference>
<organism evidence="3 4">
    <name type="scientific">Mythimna separata</name>
    <name type="common">Oriental armyworm</name>
    <name type="synonym">Pseudaletia separata</name>
    <dbReference type="NCBI Taxonomy" id="271217"/>
    <lineage>
        <taxon>Eukaryota</taxon>
        <taxon>Metazoa</taxon>
        <taxon>Ecdysozoa</taxon>
        <taxon>Arthropoda</taxon>
        <taxon>Hexapoda</taxon>
        <taxon>Insecta</taxon>
        <taxon>Pterygota</taxon>
        <taxon>Neoptera</taxon>
        <taxon>Endopterygota</taxon>
        <taxon>Lepidoptera</taxon>
        <taxon>Glossata</taxon>
        <taxon>Ditrysia</taxon>
        <taxon>Noctuoidea</taxon>
        <taxon>Noctuidae</taxon>
        <taxon>Noctuinae</taxon>
        <taxon>Hadenini</taxon>
        <taxon>Mythimna</taxon>
    </lineage>
</organism>
<dbReference type="SMART" id="SM00228">
    <property type="entry name" value="PDZ"/>
    <property type="match status" value="1"/>
</dbReference>
<dbReference type="PROSITE" id="PS50106">
    <property type="entry name" value="PDZ"/>
    <property type="match status" value="1"/>
</dbReference>
<evidence type="ECO:0000313" key="4">
    <source>
        <dbReference type="Proteomes" id="UP001231518"/>
    </source>
</evidence>
<feature type="region of interest" description="Disordered" evidence="1">
    <location>
        <begin position="258"/>
        <end position="284"/>
    </location>
</feature>
<dbReference type="Gene3D" id="2.30.42.10">
    <property type="match status" value="1"/>
</dbReference>
<feature type="domain" description="PDZ" evidence="2">
    <location>
        <begin position="25"/>
        <end position="92"/>
    </location>
</feature>
<proteinExistence type="predicted"/>
<dbReference type="InterPro" id="IPR036034">
    <property type="entry name" value="PDZ_sf"/>
</dbReference>
<dbReference type="InterPro" id="IPR001478">
    <property type="entry name" value="PDZ"/>
</dbReference>